<gene>
    <name evidence="2" type="ORF">NCTC4837_04727</name>
</gene>
<proteinExistence type="predicted"/>
<keyword evidence="1" id="KW-1133">Transmembrane helix</keyword>
<accession>A0A2X2KT37</accession>
<dbReference type="EMBL" id="UAUQ01000015">
    <property type="protein sequence ID" value="SPZ79990.1"/>
    <property type="molecule type" value="Genomic_DNA"/>
</dbReference>
<keyword evidence="1" id="KW-0472">Membrane</keyword>
<evidence type="ECO:0000313" key="3">
    <source>
        <dbReference type="Proteomes" id="UP000251082"/>
    </source>
</evidence>
<feature type="transmembrane region" description="Helical" evidence="1">
    <location>
        <begin position="20"/>
        <end position="42"/>
    </location>
</feature>
<evidence type="ECO:0000256" key="1">
    <source>
        <dbReference type="SAM" id="Phobius"/>
    </source>
</evidence>
<evidence type="ECO:0000313" key="2">
    <source>
        <dbReference type="EMBL" id="SPZ79990.1"/>
    </source>
</evidence>
<name>A0A2X2KT37_SHIDY</name>
<keyword evidence="1" id="KW-0812">Transmembrane</keyword>
<organism evidence="2 3">
    <name type="scientific">Shigella dysenteriae</name>
    <dbReference type="NCBI Taxonomy" id="622"/>
    <lineage>
        <taxon>Bacteria</taxon>
        <taxon>Pseudomonadati</taxon>
        <taxon>Pseudomonadota</taxon>
        <taxon>Gammaproteobacteria</taxon>
        <taxon>Enterobacterales</taxon>
        <taxon>Enterobacteriaceae</taxon>
        <taxon>Shigella</taxon>
    </lineage>
</organism>
<dbReference type="AlphaFoldDB" id="A0A2X2KT37"/>
<reference evidence="2 3" key="1">
    <citation type="submission" date="2018-06" db="EMBL/GenBank/DDBJ databases">
        <authorList>
            <consortium name="Pathogen Informatics"/>
            <person name="Doyle S."/>
        </authorList>
    </citation>
    <scope>NUCLEOTIDE SEQUENCE [LARGE SCALE GENOMIC DNA]</scope>
    <source>
        <strain evidence="2 3">NCTC4837</strain>
    </source>
</reference>
<dbReference type="Proteomes" id="UP000251082">
    <property type="component" value="Unassembled WGS sequence"/>
</dbReference>
<sequence>MSVHLFEFLLFLIVTHFEYMSSGVALLESLYVLVVVHFEFLLVSHFAPRTETDTT</sequence>
<protein>
    <submittedName>
        <fullName evidence="2">Uncharacterized protein</fullName>
    </submittedName>
</protein>